<dbReference type="PANTHER" id="PTHR46082">
    <property type="entry name" value="ATP/GTP-BINDING PROTEIN-RELATED"/>
    <property type="match status" value="1"/>
</dbReference>
<dbReference type="Pfam" id="PF01048">
    <property type="entry name" value="PNP_UDP_1"/>
    <property type="match status" value="1"/>
</dbReference>
<dbReference type="PANTHER" id="PTHR46082:SF6">
    <property type="entry name" value="AAA+ ATPASE DOMAIN-CONTAINING PROTEIN-RELATED"/>
    <property type="match status" value="1"/>
</dbReference>
<dbReference type="SUPFAM" id="SSF48452">
    <property type="entry name" value="TPR-like"/>
    <property type="match status" value="1"/>
</dbReference>
<keyword evidence="3" id="KW-1185">Reference proteome</keyword>
<gene>
    <name evidence="2" type="ORF">CLO192961_LOCUS490235</name>
</gene>
<organism evidence="2 3">
    <name type="scientific">Bionectria ochroleuca</name>
    <name type="common">Gliocladium roseum</name>
    <dbReference type="NCBI Taxonomy" id="29856"/>
    <lineage>
        <taxon>Eukaryota</taxon>
        <taxon>Fungi</taxon>
        <taxon>Dikarya</taxon>
        <taxon>Ascomycota</taxon>
        <taxon>Pezizomycotina</taxon>
        <taxon>Sordariomycetes</taxon>
        <taxon>Hypocreomycetidae</taxon>
        <taxon>Hypocreales</taxon>
        <taxon>Bionectriaceae</taxon>
        <taxon>Clonostachys</taxon>
    </lineage>
</organism>
<dbReference type="SUPFAM" id="SSF53167">
    <property type="entry name" value="Purine and uridine phosphorylases"/>
    <property type="match status" value="1"/>
</dbReference>
<dbReference type="InterPro" id="IPR053137">
    <property type="entry name" value="NLR-like"/>
</dbReference>
<evidence type="ECO:0000259" key="1">
    <source>
        <dbReference type="Pfam" id="PF01048"/>
    </source>
</evidence>
<dbReference type="Gene3D" id="3.40.50.1580">
    <property type="entry name" value="Nucleoside phosphorylase domain"/>
    <property type="match status" value="1"/>
</dbReference>
<proteinExistence type="predicted"/>
<evidence type="ECO:0000313" key="3">
    <source>
        <dbReference type="Proteomes" id="UP000766486"/>
    </source>
</evidence>
<dbReference type="Gene3D" id="1.25.40.10">
    <property type="entry name" value="Tetratricopeptide repeat domain"/>
    <property type="match status" value="2"/>
</dbReference>
<dbReference type="Proteomes" id="UP000766486">
    <property type="component" value="Unassembled WGS sequence"/>
</dbReference>
<sequence length="1118" mass="126765">MDSPTRPASRDEFRIAIICALSREADAVILLFDQQWDESYGRAEGDRNSYTTGRIGHHDVVLAYLPDMGTQNAAAAAASMRSSYCGLKVAFLVGICGAVPKIGDAHVMLGDVIISDRIVQYDYGKQYPGHFETRPTLAGPDMDLRGLLSALNTHHAILKLQKKARNHLDQLQRAATSSDPGSGRHHRADYSYPGMSKDKLFQAGYTHKHDRNCDECRRGFCESASTTSCSKLGCHRSKLVARKLPHTNSRNYQSEIFIGRVGSANTVMKSAKDRDQIAEALGLIAFEMEGAGILHQLPCIVIKGVCDYADSHKNKRWQDFAAATAASVMKAVLQRYEHNDNPTGLKSTPLTLCHTIPYTQNRQVIKRQGVEQRLKALLPQTSSYSEAALWGLGGSGKTQIALEYAYRQWQSENTFVFWVNADTEATLMQDFKSIARKLRLSGALKSEQLLEAVCDRMESLPRWSLIIDNADDIDLFKRQKYTKGKCLQQYIPHSARESATVVWTSRDERIVGALVELGCGIEINGMTSSEARALLQLTTEKPMIEGDAQADADTLKLFNELQWLALSISQAGTFMKRTWTTVGEYLALLSDDNHRWELLQSSEAESYQSRIGPGVPSSVPGTWRISIERIRQDNPLAYHILHVLSYLDNKNISHDIMEEAAKYYNRGAARDRISQASYPGQQFVMDDNRRRSQNLDVMEAISRLKQYSFVRLEENQGEKSYEIHKIIQDAARYGLHMRSLARSQNSTGHQRDHKKADNEVYFSRIALQVIDSLYPRKKDKNQAEKYLAHAMRIIDWADVCGMPDCTESLIERVRHYISGRAVYSGAIVLRLAEKTFEFRQKTLGTQHEDTLSSMFDVATAYYDLRNYKAAESLADQLYVLDRRVFSEMAPETTQTLVLKADATFKSGRRDEAEKILSQASDRFTRAGKRNDTFAKVMYHRAWMRKGQEDHDAAFDLALSAMDSFQQYKPTKYSIWCMQLVAEIYIYRMDYHDAIMILEPALKDSEKVPGMARTRHDLVFFLAFSHFYMAEYDEAETVASKAVNEGKRMFGAADSRTLQAQTLLDKIQISIRDIDEESIRRKRKSLSLALRAISRLRTRISRRNSLSLISNETDGSYRF</sequence>
<feature type="domain" description="Nucleoside phosphorylase" evidence="1">
    <location>
        <begin position="14"/>
        <end position="150"/>
    </location>
</feature>
<dbReference type="InterPro" id="IPR011990">
    <property type="entry name" value="TPR-like_helical_dom_sf"/>
</dbReference>
<dbReference type="InterPro" id="IPR027417">
    <property type="entry name" value="P-loop_NTPase"/>
</dbReference>
<accession>A0ABY6V2Q9</accession>
<dbReference type="Gene3D" id="3.40.50.300">
    <property type="entry name" value="P-loop containing nucleotide triphosphate hydrolases"/>
    <property type="match status" value="1"/>
</dbReference>
<evidence type="ECO:0000313" key="2">
    <source>
        <dbReference type="EMBL" id="VUC37985.1"/>
    </source>
</evidence>
<protein>
    <recommendedName>
        <fullName evidence="1">Nucleoside phosphorylase domain-containing protein</fullName>
    </recommendedName>
</protein>
<dbReference type="SUPFAM" id="SSF52540">
    <property type="entry name" value="P-loop containing nucleoside triphosphate hydrolases"/>
    <property type="match status" value="1"/>
</dbReference>
<reference evidence="2 3" key="1">
    <citation type="submission" date="2019-06" db="EMBL/GenBank/DDBJ databases">
        <authorList>
            <person name="Broberg M."/>
        </authorList>
    </citation>
    <scope>NUCLEOTIDE SEQUENCE [LARGE SCALE GENOMIC DNA]</scope>
</reference>
<comment type="caution">
    <text evidence="2">The sequence shown here is derived from an EMBL/GenBank/DDBJ whole genome shotgun (WGS) entry which is preliminary data.</text>
</comment>
<dbReference type="InterPro" id="IPR000845">
    <property type="entry name" value="Nucleoside_phosphorylase_d"/>
</dbReference>
<name>A0ABY6V2Q9_BIOOC</name>
<dbReference type="InterPro" id="IPR035994">
    <property type="entry name" value="Nucleoside_phosphorylase_sf"/>
</dbReference>
<dbReference type="EMBL" id="CABFNS010001079">
    <property type="protein sequence ID" value="VUC37985.1"/>
    <property type="molecule type" value="Genomic_DNA"/>
</dbReference>